<dbReference type="GO" id="GO:0000127">
    <property type="term" value="C:transcription factor TFIIIC complex"/>
    <property type="evidence" value="ECO:0007669"/>
    <property type="project" value="TreeGrafter"/>
</dbReference>
<dbReference type="InterPro" id="IPR042771">
    <property type="entry name" value="GTF3C6-like"/>
</dbReference>
<evidence type="ECO:0000313" key="3">
    <source>
        <dbReference type="EMBL" id="CAD7446546.1"/>
    </source>
</evidence>
<evidence type="ECO:0000259" key="2">
    <source>
        <dbReference type="Pfam" id="PF10419"/>
    </source>
</evidence>
<proteinExistence type="predicted"/>
<dbReference type="InterPro" id="IPR019481">
    <property type="entry name" value="TFIIIC_triple_barrel"/>
</dbReference>
<protein>
    <recommendedName>
        <fullName evidence="2">Transcription factor TFIIIC triple barrel domain-containing protein</fullName>
    </recommendedName>
</protein>
<dbReference type="GO" id="GO:0006383">
    <property type="term" value="P:transcription by RNA polymerase III"/>
    <property type="evidence" value="ECO:0007669"/>
    <property type="project" value="InterPro"/>
</dbReference>
<dbReference type="AlphaFoldDB" id="A0A7R9F4L5"/>
<feature type="region of interest" description="Disordered" evidence="1">
    <location>
        <begin position="111"/>
        <end position="143"/>
    </location>
</feature>
<dbReference type="PANTHER" id="PTHR21860">
    <property type="entry name" value="TRANSCRIPTION INITIATION FACTOR IIIC TFIIIC , POLYPEPTIDE 6-RELATED"/>
    <property type="match status" value="1"/>
</dbReference>
<reference evidence="3" key="1">
    <citation type="submission" date="2020-11" db="EMBL/GenBank/DDBJ databases">
        <authorList>
            <person name="Tran Van P."/>
        </authorList>
    </citation>
    <scope>NUCLEOTIDE SEQUENCE</scope>
</reference>
<sequence length="286" mass="31817">MMSDSEEEEHLVYLEFDGLLDSELFKKEPFIFKLVGADGDKPVLQIGHQVFLGEYRDILGTALFFEEDASTPQHDPVFSKVPDKQLRYVCKTRKSLLMSRVFVKNPSSQDIVGDEVQTSPMRELSGEDKGGLSEPTAGPSWAPDVDTKNLTSKMASNCSVAVQETVQIVDKQLDTTINNSLTSKLYSEDLSIMVELDLSEKGSNKKFLGPYYPFSPPGITIARDMQNVLSKYHNFKGAGLISSSLKAEAGMLPKLVEVTREQNEVKPFDDQVEDKPEEILGVLNDL</sequence>
<feature type="compositionally biased region" description="Polar residues" evidence="1">
    <location>
        <begin position="111"/>
        <end position="120"/>
    </location>
</feature>
<evidence type="ECO:0000256" key="1">
    <source>
        <dbReference type="SAM" id="MobiDB-lite"/>
    </source>
</evidence>
<dbReference type="PANTHER" id="PTHR21860:SF2">
    <property type="entry name" value="GENERAL TRANSCRIPTION FACTOR 3C POLYPEPTIDE 6"/>
    <property type="match status" value="1"/>
</dbReference>
<organism evidence="3">
    <name type="scientific">Timema bartmani</name>
    <dbReference type="NCBI Taxonomy" id="61472"/>
    <lineage>
        <taxon>Eukaryota</taxon>
        <taxon>Metazoa</taxon>
        <taxon>Ecdysozoa</taxon>
        <taxon>Arthropoda</taxon>
        <taxon>Hexapoda</taxon>
        <taxon>Insecta</taxon>
        <taxon>Pterygota</taxon>
        <taxon>Neoptera</taxon>
        <taxon>Polyneoptera</taxon>
        <taxon>Phasmatodea</taxon>
        <taxon>Timematodea</taxon>
        <taxon>Timematoidea</taxon>
        <taxon>Timematidae</taxon>
        <taxon>Timema</taxon>
    </lineage>
</organism>
<dbReference type="Pfam" id="PF10419">
    <property type="entry name" value="TFIIIC_sub6"/>
    <property type="match status" value="1"/>
</dbReference>
<accession>A0A7R9F4L5</accession>
<dbReference type="EMBL" id="OD568086">
    <property type="protein sequence ID" value="CAD7446546.1"/>
    <property type="molecule type" value="Genomic_DNA"/>
</dbReference>
<feature type="domain" description="Transcription factor TFIIIC triple barrel" evidence="2">
    <location>
        <begin position="6"/>
        <end position="103"/>
    </location>
</feature>
<gene>
    <name evidence="3" type="ORF">TBIB3V08_LOCUS8874</name>
</gene>
<dbReference type="Gene3D" id="2.60.40.4370">
    <property type="match status" value="1"/>
</dbReference>
<name>A0A7R9F4L5_9NEOP</name>